<accession>A0AA86MWY4</accession>
<dbReference type="SUPFAM" id="SSF52343">
    <property type="entry name" value="Ferredoxin reductase-like, C-terminal NADP-linked domain"/>
    <property type="match status" value="1"/>
</dbReference>
<dbReference type="SUPFAM" id="SSF63380">
    <property type="entry name" value="Riboflavin synthase domain-like"/>
    <property type="match status" value="1"/>
</dbReference>
<proteinExistence type="predicted"/>
<dbReference type="PRINTS" id="PR00371">
    <property type="entry name" value="FPNCR"/>
</dbReference>
<dbReference type="PANTHER" id="PTHR47354">
    <property type="entry name" value="NADH OXIDOREDUCTASE HCR"/>
    <property type="match status" value="1"/>
</dbReference>
<evidence type="ECO:0000313" key="3">
    <source>
        <dbReference type="Proteomes" id="UP001179121"/>
    </source>
</evidence>
<dbReference type="InterPro" id="IPR017927">
    <property type="entry name" value="FAD-bd_FR_type"/>
</dbReference>
<keyword evidence="3" id="KW-1185">Reference proteome</keyword>
<dbReference type="GO" id="GO:0051537">
    <property type="term" value="F:2 iron, 2 sulfur cluster binding"/>
    <property type="evidence" value="ECO:0007669"/>
    <property type="project" value="InterPro"/>
</dbReference>
<dbReference type="GO" id="GO:0006221">
    <property type="term" value="P:pyrimidine nucleotide biosynthetic process"/>
    <property type="evidence" value="ECO:0007669"/>
    <property type="project" value="InterPro"/>
</dbReference>
<sequence>MQTFVAEVDRITNLTHDVREIELRLLEPTAIDFQPGQFISFDIAVEGKPRPVTRAYSIASPPSRPDRITLVFNRVDHGPGSTYLFSLKGGDRVHFKGPAGTFRLKDDGTRDLLFVATGTGIAPLRAMIWTKLEQGSPRAITLFWGLRSQRDLYYQQELADLSKTYSHFRFVTTLSKPEPGWTGSVGRVTGLVTEQIQSVANLAVYLCGNGGMIKEVTAALNAKGLCPIYREKWYDGEPDAG</sequence>
<dbReference type="Pfam" id="PF00970">
    <property type="entry name" value="FAD_binding_6"/>
    <property type="match status" value="1"/>
</dbReference>
<dbReference type="KEGG" id="nti:DNFV4_00994"/>
<dbReference type="Gene3D" id="3.40.50.80">
    <property type="entry name" value="Nucleotide-binding domain of ferredoxin-NADP reductase (FNR) module"/>
    <property type="match status" value="1"/>
</dbReference>
<dbReference type="Gene3D" id="2.40.30.10">
    <property type="entry name" value="Translation factors"/>
    <property type="match status" value="1"/>
</dbReference>
<dbReference type="PRINTS" id="PR00410">
    <property type="entry name" value="PHEHYDRXLASE"/>
</dbReference>
<dbReference type="Proteomes" id="UP001179121">
    <property type="component" value="Chromosome"/>
</dbReference>
<dbReference type="InterPro" id="IPR008333">
    <property type="entry name" value="Cbr1-like_FAD-bd_dom"/>
</dbReference>
<dbReference type="InterPro" id="IPR039261">
    <property type="entry name" value="FNR_nucleotide-bd"/>
</dbReference>
<feature type="domain" description="FAD-binding FR-type" evidence="1">
    <location>
        <begin position="1"/>
        <end position="105"/>
    </location>
</feature>
<evidence type="ECO:0000259" key="1">
    <source>
        <dbReference type="PROSITE" id="PS51384"/>
    </source>
</evidence>
<evidence type="ECO:0000313" key="2">
    <source>
        <dbReference type="EMBL" id="CAI4030566.1"/>
    </source>
</evidence>
<dbReference type="PROSITE" id="PS51384">
    <property type="entry name" value="FAD_FR"/>
    <property type="match status" value="1"/>
</dbReference>
<dbReference type="PIRSF" id="PIRSF006816">
    <property type="entry name" value="Cyc3_hyd_g"/>
    <property type="match status" value="1"/>
</dbReference>
<organism evidence="2 3">
    <name type="scientific">Nitrospira tepida</name>
    <dbReference type="NCBI Taxonomy" id="2973512"/>
    <lineage>
        <taxon>Bacteria</taxon>
        <taxon>Pseudomonadati</taxon>
        <taxon>Nitrospirota</taxon>
        <taxon>Nitrospiria</taxon>
        <taxon>Nitrospirales</taxon>
        <taxon>Nitrospiraceae</taxon>
        <taxon>Nitrospira</taxon>
    </lineage>
</organism>
<gene>
    <name evidence="2" type="ORF">DNFV4_00994</name>
</gene>
<dbReference type="InterPro" id="IPR012165">
    <property type="entry name" value="Cyt_c3_hydrogenase_gsu"/>
</dbReference>
<dbReference type="AlphaFoldDB" id="A0AA86MWY4"/>
<dbReference type="InterPro" id="IPR001433">
    <property type="entry name" value="OxRdtase_FAD/NAD-bd"/>
</dbReference>
<dbReference type="EMBL" id="OX365700">
    <property type="protein sequence ID" value="CAI4030566.1"/>
    <property type="molecule type" value="Genomic_DNA"/>
</dbReference>
<dbReference type="GO" id="GO:0050660">
    <property type="term" value="F:flavin adenine dinucleotide binding"/>
    <property type="evidence" value="ECO:0007669"/>
    <property type="project" value="InterPro"/>
</dbReference>
<dbReference type="PANTHER" id="PTHR47354:SF5">
    <property type="entry name" value="PROTEIN RFBI"/>
    <property type="match status" value="1"/>
</dbReference>
<dbReference type="InterPro" id="IPR001709">
    <property type="entry name" value="Flavoprot_Pyr_Nucl_cyt_Rdtase"/>
</dbReference>
<dbReference type="GO" id="GO:0016491">
    <property type="term" value="F:oxidoreductase activity"/>
    <property type="evidence" value="ECO:0007669"/>
    <property type="project" value="InterPro"/>
</dbReference>
<dbReference type="InterPro" id="IPR017938">
    <property type="entry name" value="Riboflavin_synthase-like_b-brl"/>
</dbReference>
<reference evidence="2" key="1">
    <citation type="submission" date="2022-10" db="EMBL/GenBank/DDBJ databases">
        <authorList>
            <person name="Koch H."/>
        </authorList>
    </citation>
    <scope>NUCLEOTIDE SEQUENCE</scope>
    <source>
        <strain evidence="2">DNF</strain>
    </source>
</reference>
<name>A0AA86MWY4_9BACT</name>
<dbReference type="Pfam" id="PF00175">
    <property type="entry name" value="NAD_binding_1"/>
    <property type="match status" value="1"/>
</dbReference>
<dbReference type="InterPro" id="IPR050415">
    <property type="entry name" value="MRET"/>
</dbReference>
<protein>
    <submittedName>
        <fullName evidence="2">FAD-binding FR-type domain-containing protein</fullName>
    </submittedName>
</protein>
<dbReference type="RefSeq" id="WP_289267550.1">
    <property type="nucleotide sequence ID" value="NZ_OX365700.1"/>
</dbReference>